<evidence type="ECO:0000256" key="3">
    <source>
        <dbReference type="ARBA" id="ARBA00022801"/>
    </source>
</evidence>
<accession>A0A2B5F0X1</accession>
<reference evidence="6 7" key="1">
    <citation type="submission" date="2017-09" db="EMBL/GenBank/DDBJ databases">
        <title>Large-scale bioinformatics analysis of Bacillus genomes uncovers conserved roles of natural products in bacterial physiology.</title>
        <authorList>
            <consortium name="Agbiome Team Llc"/>
            <person name="Bleich R.M."/>
            <person name="Grubbs K.J."/>
            <person name="Santa Maria K.C."/>
            <person name="Allen S.E."/>
            <person name="Farag S."/>
            <person name="Shank E.A."/>
            <person name="Bowers A."/>
        </authorList>
    </citation>
    <scope>NUCLEOTIDE SEQUENCE [LARGE SCALE GENOMIC DNA]</scope>
    <source>
        <strain evidence="6 7">AFS094862</strain>
    </source>
</reference>
<evidence type="ECO:0000313" key="6">
    <source>
        <dbReference type="EMBL" id="PGG93274.1"/>
    </source>
</evidence>
<evidence type="ECO:0000256" key="4">
    <source>
        <dbReference type="ARBA" id="ARBA00022842"/>
    </source>
</evidence>
<dbReference type="GO" id="GO:0005975">
    <property type="term" value="P:carbohydrate metabolic process"/>
    <property type="evidence" value="ECO:0007669"/>
    <property type="project" value="InterPro"/>
</dbReference>
<dbReference type="PANTHER" id="PTHR31609">
    <property type="entry name" value="YDJC DEACETYLASE FAMILY MEMBER"/>
    <property type="match status" value="1"/>
</dbReference>
<dbReference type="InterPro" id="IPR011330">
    <property type="entry name" value="Glyco_hydro/deAcase_b/a-brl"/>
</dbReference>
<evidence type="ECO:0000256" key="5">
    <source>
        <dbReference type="ARBA" id="ARBA00023277"/>
    </source>
</evidence>
<dbReference type="Proteomes" id="UP000225320">
    <property type="component" value="Unassembled WGS sequence"/>
</dbReference>
<protein>
    <recommendedName>
        <fullName evidence="8">Carbohydrate deacetylase</fullName>
    </recommendedName>
</protein>
<dbReference type="RefSeq" id="WP_098071724.1">
    <property type="nucleotide sequence ID" value="NZ_JBALMW010000289.1"/>
</dbReference>
<proteinExistence type="predicted"/>
<organism evidence="6 7">
    <name type="scientific">Bacillus toyonensis</name>
    <dbReference type="NCBI Taxonomy" id="155322"/>
    <lineage>
        <taxon>Bacteria</taxon>
        <taxon>Bacillati</taxon>
        <taxon>Bacillota</taxon>
        <taxon>Bacilli</taxon>
        <taxon>Bacillales</taxon>
        <taxon>Bacillaceae</taxon>
        <taxon>Bacillus</taxon>
        <taxon>Bacillus cereus group</taxon>
    </lineage>
</organism>
<comment type="caution">
    <text evidence="6">The sequence shown here is derived from an EMBL/GenBank/DDBJ whole genome shotgun (WGS) entry which is preliminary data.</text>
</comment>
<gene>
    <name evidence="6" type="ORF">CON73_08615</name>
</gene>
<dbReference type="Pfam" id="PF04794">
    <property type="entry name" value="YdjC"/>
    <property type="match status" value="1"/>
</dbReference>
<evidence type="ECO:0000256" key="2">
    <source>
        <dbReference type="ARBA" id="ARBA00022723"/>
    </source>
</evidence>
<dbReference type="PANTHER" id="PTHR31609:SF1">
    <property type="entry name" value="CARBOHYDRATE DEACETYLASE"/>
    <property type="match status" value="1"/>
</dbReference>
<evidence type="ECO:0000313" key="7">
    <source>
        <dbReference type="Proteomes" id="UP000225320"/>
    </source>
</evidence>
<dbReference type="Gene3D" id="3.20.20.370">
    <property type="entry name" value="Glycoside hydrolase/deacetylase"/>
    <property type="match status" value="1"/>
</dbReference>
<dbReference type="SUPFAM" id="SSF88713">
    <property type="entry name" value="Glycoside hydrolase/deacetylase"/>
    <property type="match status" value="1"/>
</dbReference>
<keyword evidence="3" id="KW-0378">Hydrolase</keyword>
<comment type="cofactor">
    <cofactor evidence="1">
        <name>Mg(2+)</name>
        <dbReference type="ChEBI" id="CHEBI:18420"/>
    </cofactor>
</comment>
<keyword evidence="2" id="KW-0479">Metal-binding</keyword>
<sequence length="245" mass="28225">MERYLIVNADDFGLSPSVNLGVIDAFHAGSVSSVTIMTNMSGFEDAVEHIYTHSKLGIGMHFNLTYGSPINPPERVPSLVDEYGKFSSRLANKWTEGDILLELVSQWNRLLKVGLNPTHIDSHQHIQMYPTVYKQMVTFAHTNQLYMRRTIFDPVMGMNHPKRTDYFIMDTYYEEDGLSRLEQYLRNLRPGVTELMCHPGYVDSIVTATSEWTYVREMEHGVFTQPIIKKLLNELKIQLINFDDI</sequence>
<dbReference type="GO" id="GO:0016787">
    <property type="term" value="F:hydrolase activity"/>
    <property type="evidence" value="ECO:0007669"/>
    <property type="project" value="UniProtKB-KW"/>
</dbReference>
<dbReference type="GO" id="GO:0019213">
    <property type="term" value="F:deacetylase activity"/>
    <property type="evidence" value="ECO:0007669"/>
    <property type="project" value="TreeGrafter"/>
</dbReference>
<evidence type="ECO:0008006" key="8">
    <source>
        <dbReference type="Google" id="ProtNLM"/>
    </source>
</evidence>
<keyword evidence="5" id="KW-0119">Carbohydrate metabolism</keyword>
<dbReference type="AlphaFoldDB" id="A0A2B5F0X1"/>
<name>A0A2B5F0X1_9BACI</name>
<keyword evidence="4" id="KW-0460">Magnesium</keyword>
<evidence type="ECO:0000256" key="1">
    <source>
        <dbReference type="ARBA" id="ARBA00001946"/>
    </source>
</evidence>
<dbReference type="GO" id="GO:0046872">
    <property type="term" value="F:metal ion binding"/>
    <property type="evidence" value="ECO:0007669"/>
    <property type="project" value="UniProtKB-KW"/>
</dbReference>
<dbReference type="InterPro" id="IPR006879">
    <property type="entry name" value="YdjC-like"/>
</dbReference>
<dbReference type="EMBL" id="NVOI01000027">
    <property type="protein sequence ID" value="PGG93274.1"/>
    <property type="molecule type" value="Genomic_DNA"/>
</dbReference>